<keyword evidence="4" id="KW-0547">Nucleotide-binding</keyword>
<evidence type="ECO:0000256" key="4">
    <source>
        <dbReference type="ARBA" id="ARBA00022741"/>
    </source>
</evidence>
<comment type="caution">
    <text evidence="7">The sequence shown here is derived from an EMBL/GenBank/DDBJ whole genome shotgun (WGS) entry which is preliminary data.</text>
</comment>
<gene>
    <name evidence="7" type="ORF">US52_C0045G0004</name>
</gene>
<dbReference type="Gene3D" id="3.40.50.300">
    <property type="entry name" value="P-loop containing nucleotide triphosphate hydrolases"/>
    <property type="match status" value="1"/>
</dbReference>
<keyword evidence="2" id="KW-0963">Cytoplasm</keyword>
<sequence length="193" mass="21849">MIYVVFGVPGVGKTAVVDKVIEQTGIKHVIWGDLTEEYMVKNKMIEDRDEMRKLDIRQQRPIQIEVAEEIVKMSKGSEGQNTDTDILIETHAAIKTPQGYWPGMNFDVFTKIKPDIFIVIEAAAKNILSRRQKDETRERKDDLNLQAVEDHLQITRDMASTFAVLTGGTVFYVENKEGDVGYAVGKIVEMMGK</sequence>
<organism evidence="7 8">
    <name type="scientific">candidate division WS6 bacterium GW2011_GWA2_37_6</name>
    <dbReference type="NCBI Taxonomy" id="1619087"/>
    <lineage>
        <taxon>Bacteria</taxon>
        <taxon>Candidatus Dojkabacteria</taxon>
    </lineage>
</organism>
<evidence type="ECO:0000313" key="8">
    <source>
        <dbReference type="Proteomes" id="UP000034852"/>
    </source>
</evidence>
<dbReference type="InterPro" id="IPR023477">
    <property type="entry name" value="Adenylate_kinase_AdkA"/>
</dbReference>
<evidence type="ECO:0000256" key="2">
    <source>
        <dbReference type="ARBA" id="ARBA00022490"/>
    </source>
</evidence>
<accession>A0A0G0JDG7</accession>
<name>A0A0G0JDG7_9BACT</name>
<evidence type="ECO:0000256" key="3">
    <source>
        <dbReference type="ARBA" id="ARBA00022679"/>
    </source>
</evidence>
<dbReference type="AlphaFoldDB" id="A0A0G0JDG7"/>
<dbReference type="GO" id="GO:0005524">
    <property type="term" value="F:ATP binding"/>
    <property type="evidence" value="ECO:0007669"/>
    <property type="project" value="UniProtKB-KW"/>
</dbReference>
<dbReference type="NCBIfam" id="NF003122">
    <property type="entry name" value="PRK04040.1"/>
    <property type="match status" value="1"/>
</dbReference>
<dbReference type="GO" id="GO:0005737">
    <property type="term" value="C:cytoplasm"/>
    <property type="evidence" value="ECO:0007669"/>
    <property type="project" value="UniProtKB-SubCell"/>
</dbReference>
<keyword evidence="5 7" id="KW-0418">Kinase</keyword>
<evidence type="ECO:0000256" key="6">
    <source>
        <dbReference type="ARBA" id="ARBA00022840"/>
    </source>
</evidence>
<dbReference type="Pfam" id="PF13207">
    <property type="entry name" value="AAA_17"/>
    <property type="match status" value="1"/>
</dbReference>
<reference evidence="7 8" key="1">
    <citation type="journal article" date="2015" name="Nature">
        <title>rRNA introns, odd ribosomes, and small enigmatic genomes across a large radiation of phyla.</title>
        <authorList>
            <person name="Brown C.T."/>
            <person name="Hug L.A."/>
            <person name="Thomas B.C."/>
            <person name="Sharon I."/>
            <person name="Castelle C.J."/>
            <person name="Singh A."/>
            <person name="Wilkins M.J."/>
            <person name="Williams K.H."/>
            <person name="Banfield J.F."/>
        </authorList>
    </citation>
    <scope>NUCLEOTIDE SEQUENCE [LARGE SCALE GENOMIC DNA]</scope>
</reference>
<keyword evidence="3" id="KW-0808">Transferase</keyword>
<dbReference type="GO" id="GO:0004017">
    <property type="term" value="F:AMP kinase activity"/>
    <property type="evidence" value="ECO:0007669"/>
    <property type="project" value="InterPro"/>
</dbReference>
<dbReference type="SUPFAM" id="SSF52540">
    <property type="entry name" value="P-loop containing nucleoside triphosphate hydrolases"/>
    <property type="match status" value="1"/>
</dbReference>
<evidence type="ECO:0000256" key="1">
    <source>
        <dbReference type="ARBA" id="ARBA00004496"/>
    </source>
</evidence>
<protein>
    <submittedName>
        <fullName evidence="7">Adenylate kinase</fullName>
    </submittedName>
</protein>
<comment type="subcellular location">
    <subcellularLocation>
        <location evidence="1">Cytoplasm</location>
    </subcellularLocation>
</comment>
<evidence type="ECO:0000256" key="5">
    <source>
        <dbReference type="ARBA" id="ARBA00022777"/>
    </source>
</evidence>
<dbReference type="Proteomes" id="UP000034852">
    <property type="component" value="Unassembled WGS sequence"/>
</dbReference>
<evidence type="ECO:0000313" key="7">
    <source>
        <dbReference type="EMBL" id="KKQ34829.1"/>
    </source>
</evidence>
<dbReference type="HAMAP" id="MF_00234">
    <property type="entry name" value="Adenylate_kinase_AdkA"/>
    <property type="match status" value="1"/>
</dbReference>
<proteinExistence type="inferred from homology"/>
<dbReference type="InterPro" id="IPR027417">
    <property type="entry name" value="P-loop_NTPase"/>
</dbReference>
<keyword evidence="6" id="KW-0067">ATP-binding</keyword>
<dbReference type="EMBL" id="LBTH01000045">
    <property type="protein sequence ID" value="KKQ34829.1"/>
    <property type="molecule type" value="Genomic_DNA"/>
</dbReference>